<feature type="domain" description="Major facilitator superfamily (MFS) profile" evidence="3">
    <location>
        <begin position="26"/>
        <end position="429"/>
    </location>
</feature>
<dbReference type="FunFam" id="1.20.1250.20:FF:000610">
    <property type="entry name" value="monocarboxylate transporter 12-like"/>
    <property type="match status" value="1"/>
</dbReference>
<evidence type="ECO:0000259" key="3">
    <source>
        <dbReference type="PROSITE" id="PS50850"/>
    </source>
</evidence>
<dbReference type="Gene3D" id="1.20.1250.20">
    <property type="entry name" value="MFS general substrate transporter like domains"/>
    <property type="match status" value="2"/>
</dbReference>
<dbReference type="InterPro" id="IPR011701">
    <property type="entry name" value="MFS"/>
</dbReference>
<accession>A0A1W3JSH1</accession>
<dbReference type="GO" id="GO:0008028">
    <property type="term" value="F:monocarboxylic acid transmembrane transporter activity"/>
    <property type="evidence" value="ECO:0000318"/>
    <property type="project" value="GO_Central"/>
</dbReference>
<reference evidence="5" key="1">
    <citation type="journal article" date="2002" name="Science">
        <title>The draft genome of Ciona intestinalis: insights into chordate and vertebrate origins.</title>
        <authorList>
            <person name="Dehal P."/>
            <person name="Satou Y."/>
            <person name="Campbell R.K."/>
            <person name="Chapman J."/>
            <person name="Degnan B."/>
            <person name="De Tomaso A."/>
            <person name="Davidson B."/>
            <person name="Di Gregorio A."/>
            <person name="Gelpke M."/>
            <person name="Goodstein D.M."/>
            <person name="Harafuji N."/>
            <person name="Hastings K.E."/>
            <person name="Ho I."/>
            <person name="Hotta K."/>
            <person name="Huang W."/>
            <person name="Kawashima T."/>
            <person name="Lemaire P."/>
            <person name="Martinez D."/>
            <person name="Meinertzhagen I.A."/>
            <person name="Necula S."/>
            <person name="Nonaka M."/>
            <person name="Putnam N."/>
            <person name="Rash S."/>
            <person name="Saiga H."/>
            <person name="Satake M."/>
            <person name="Terry A."/>
            <person name="Yamada L."/>
            <person name="Wang H.G."/>
            <person name="Awazu S."/>
            <person name="Azumi K."/>
            <person name="Boore J."/>
            <person name="Branno M."/>
            <person name="Chin-Bow S."/>
            <person name="DeSantis R."/>
            <person name="Doyle S."/>
            <person name="Francino P."/>
            <person name="Keys D.N."/>
            <person name="Haga S."/>
            <person name="Hayashi H."/>
            <person name="Hino K."/>
            <person name="Imai K.S."/>
            <person name="Inaba K."/>
            <person name="Kano S."/>
            <person name="Kobayashi K."/>
            <person name="Kobayashi M."/>
            <person name="Lee B.I."/>
            <person name="Makabe K.W."/>
            <person name="Manohar C."/>
            <person name="Matassi G."/>
            <person name="Medina M."/>
            <person name="Mochizuki Y."/>
            <person name="Mount S."/>
            <person name="Morishita T."/>
            <person name="Miura S."/>
            <person name="Nakayama A."/>
            <person name="Nishizaka S."/>
            <person name="Nomoto H."/>
            <person name="Ohta F."/>
            <person name="Oishi K."/>
            <person name="Rigoutsos I."/>
            <person name="Sano M."/>
            <person name="Sasaki A."/>
            <person name="Sasakura Y."/>
            <person name="Shoguchi E."/>
            <person name="Shin-i T."/>
            <person name="Spagnuolo A."/>
            <person name="Stainier D."/>
            <person name="Suzuki M.M."/>
            <person name="Tassy O."/>
            <person name="Takatori N."/>
            <person name="Tokuoka M."/>
            <person name="Yagi K."/>
            <person name="Yoshizaki F."/>
            <person name="Wada S."/>
            <person name="Zhang C."/>
            <person name="Hyatt P.D."/>
            <person name="Larimer F."/>
            <person name="Detter C."/>
            <person name="Doggett N."/>
            <person name="Glavina T."/>
            <person name="Hawkins T."/>
            <person name="Richardson P."/>
            <person name="Lucas S."/>
            <person name="Kohara Y."/>
            <person name="Levine M."/>
            <person name="Satoh N."/>
            <person name="Rokhsar D.S."/>
        </authorList>
    </citation>
    <scope>NUCLEOTIDE SEQUENCE [LARGE SCALE GENOMIC DNA]</scope>
</reference>
<feature type="transmembrane region" description="Helical" evidence="2">
    <location>
        <begin position="374"/>
        <end position="394"/>
    </location>
</feature>
<feature type="transmembrane region" description="Helical" evidence="2">
    <location>
        <begin position="316"/>
        <end position="334"/>
    </location>
</feature>
<dbReference type="EMBL" id="EAAA01001184">
    <property type="status" value="NOT_ANNOTATED_CDS"/>
    <property type="molecule type" value="Genomic_DNA"/>
</dbReference>
<dbReference type="SUPFAM" id="SSF103473">
    <property type="entry name" value="MFS general substrate transporter"/>
    <property type="match status" value="1"/>
</dbReference>
<comment type="subcellular location">
    <subcellularLocation>
        <location evidence="1">Membrane</location>
        <topology evidence="1">Multi-pass membrane protein</topology>
    </subcellularLocation>
</comment>
<gene>
    <name evidence="4" type="primary">LOC100182202</name>
</gene>
<feature type="transmembrane region" description="Helical" evidence="2">
    <location>
        <begin position="94"/>
        <end position="112"/>
    </location>
</feature>
<protein>
    <submittedName>
        <fullName evidence="4">Monocarboxylate transporter 3</fullName>
    </submittedName>
</protein>
<feature type="transmembrane region" description="Helical" evidence="2">
    <location>
        <begin position="152"/>
        <end position="168"/>
    </location>
</feature>
<keyword evidence="5" id="KW-1185">Reference proteome</keyword>
<dbReference type="GeneID" id="100182202"/>
<evidence type="ECO:0000313" key="5">
    <source>
        <dbReference type="Proteomes" id="UP000008144"/>
    </source>
</evidence>
<dbReference type="OMA" id="IAGEEHY"/>
<dbReference type="PANTHER" id="PTHR11360">
    <property type="entry name" value="MONOCARBOXYLATE TRANSPORTER"/>
    <property type="match status" value="1"/>
</dbReference>
<dbReference type="PANTHER" id="PTHR11360:SF284">
    <property type="entry name" value="EG:103B4.3 PROTEIN-RELATED"/>
    <property type="match status" value="1"/>
</dbReference>
<feature type="transmembrane region" description="Helical" evidence="2">
    <location>
        <begin position="180"/>
        <end position="200"/>
    </location>
</feature>
<feature type="transmembrane region" description="Helical" evidence="2">
    <location>
        <begin position="406"/>
        <end position="424"/>
    </location>
</feature>
<sequence>MREVADCNKNVECVVTHRKYLDGGWGWVVVAAGFVFGVIRFGTERSFPVFYLSIMQEYGINFAQVSQLIGAFFIFFGVSGAVAPVLIKRLGCRRCMIVFGIIVSVSCFTASFPGPYWKLILCYGAIPGVCFGVQMIVVFAAVNDYFERKQHLALQLVFLGASAGSFIANPFCEILIQSYAWRGALMIISGIFLHAVAVGATMRPVQSAGQICDQKDATSLHSKETCSTIMNRAILYFDLRLFCEPAFYLSNLYILCHCVGLYSSLSFLVPYAVKELDISSNRASMLPSFEAIGETASKLLCGFLFNKIPRRKQKPVVCLIFVVAAALYALLPAIKSYEYLLCVCVAIGLTVGGIDGLYSAFYMQDFGKEVYPSLFGYTNVVAYFSCTVASIFIGHIVDITGDVSNAFYFGSASYGMSCVALFFLHKLKTKTITIPALDST</sequence>
<dbReference type="GeneTree" id="ENSGT00940000165635"/>
<dbReference type="RefSeq" id="XP_026693270.1">
    <property type="nucleotide sequence ID" value="XM_026837469.1"/>
</dbReference>
<name>F6T0V1_CIOIN</name>
<organism evidence="4 5">
    <name type="scientific">Ciona intestinalis</name>
    <name type="common">Transparent sea squirt</name>
    <name type="synonym">Ascidia intestinalis</name>
    <dbReference type="NCBI Taxonomy" id="7719"/>
    <lineage>
        <taxon>Eukaryota</taxon>
        <taxon>Metazoa</taxon>
        <taxon>Chordata</taxon>
        <taxon>Tunicata</taxon>
        <taxon>Ascidiacea</taxon>
        <taxon>Phlebobranchia</taxon>
        <taxon>Cionidae</taxon>
        <taxon>Ciona</taxon>
    </lineage>
</organism>
<reference evidence="4" key="4">
    <citation type="submission" date="2025-09" db="UniProtKB">
        <authorList>
            <consortium name="Ensembl"/>
        </authorList>
    </citation>
    <scope>IDENTIFICATION</scope>
</reference>
<dbReference type="HOGENOM" id="CLU_001265_59_1_1"/>
<feature type="transmembrane region" description="Helical" evidence="2">
    <location>
        <begin position="24"/>
        <end position="42"/>
    </location>
</feature>
<dbReference type="InParanoid" id="F6T0V1"/>
<proteinExistence type="predicted"/>
<dbReference type="GO" id="GO:0005886">
    <property type="term" value="C:plasma membrane"/>
    <property type="evidence" value="ECO:0000318"/>
    <property type="project" value="GO_Central"/>
</dbReference>
<dbReference type="AlphaFoldDB" id="F6T0V1"/>
<evidence type="ECO:0000313" key="4">
    <source>
        <dbReference type="Ensembl" id="ENSCINP00000005852.3"/>
    </source>
</evidence>
<dbReference type="InterPro" id="IPR020846">
    <property type="entry name" value="MFS_dom"/>
</dbReference>
<dbReference type="Ensembl" id="ENSCINT00000005852.3">
    <property type="protein sequence ID" value="ENSCINP00000005852.3"/>
    <property type="gene ID" value="ENSCING00000002877.3"/>
</dbReference>
<evidence type="ECO:0000256" key="2">
    <source>
        <dbReference type="SAM" id="Phobius"/>
    </source>
</evidence>
<dbReference type="Pfam" id="PF07690">
    <property type="entry name" value="MFS_1"/>
    <property type="match status" value="1"/>
</dbReference>
<dbReference type="InterPro" id="IPR036259">
    <property type="entry name" value="MFS_trans_sf"/>
</dbReference>
<keyword evidence="2" id="KW-0472">Membrane</keyword>
<dbReference type="Proteomes" id="UP000008144">
    <property type="component" value="Chromosome 14"/>
</dbReference>
<evidence type="ECO:0000256" key="1">
    <source>
        <dbReference type="ARBA" id="ARBA00004141"/>
    </source>
</evidence>
<feature type="transmembrane region" description="Helical" evidence="2">
    <location>
        <begin position="118"/>
        <end position="140"/>
    </location>
</feature>
<keyword evidence="2" id="KW-0812">Transmembrane</keyword>
<dbReference type="InterPro" id="IPR050327">
    <property type="entry name" value="Proton-linked_MCT"/>
</dbReference>
<feature type="transmembrane region" description="Helical" evidence="2">
    <location>
        <begin position="62"/>
        <end position="87"/>
    </location>
</feature>
<reference evidence="4" key="3">
    <citation type="submission" date="2025-08" db="UniProtKB">
        <authorList>
            <consortium name="Ensembl"/>
        </authorList>
    </citation>
    <scope>IDENTIFICATION</scope>
</reference>
<dbReference type="PROSITE" id="PS50850">
    <property type="entry name" value="MFS"/>
    <property type="match status" value="1"/>
</dbReference>
<feature type="transmembrane region" description="Helical" evidence="2">
    <location>
        <begin position="340"/>
        <end position="362"/>
    </location>
</feature>
<accession>F6T0V1</accession>
<keyword evidence="2" id="KW-1133">Transmembrane helix</keyword>
<reference evidence="4" key="2">
    <citation type="journal article" date="2008" name="Genome Biol.">
        <title>Improved genome assembly and evidence-based global gene model set for the chordate Ciona intestinalis: new insight into intron and operon populations.</title>
        <authorList>
            <person name="Satou Y."/>
            <person name="Mineta K."/>
            <person name="Ogasawara M."/>
            <person name="Sasakura Y."/>
            <person name="Shoguchi E."/>
            <person name="Ueno K."/>
            <person name="Yamada L."/>
            <person name="Matsumoto J."/>
            <person name="Wasserscheid J."/>
            <person name="Dewar K."/>
            <person name="Wiley G.B."/>
            <person name="Macmil S.L."/>
            <person name="Roe B.A."/>
            <person name="Zeller R.W."/>
            <person name="Hastings K.E."/>
            <person name="Lemaire P."/>
            <person name="Lindquist E."/>
            <person name="Endo T."/>
            <person name="Hotta K."/>
            <person name="Inaba K."/>
        </authorList>
    </citation>
    <scope>NUCLEOTIDE SEQUENCE [LARGE SCALE GENOMIC DNA]</scope>
    <source>
        <strain evidence="4">wild type</strain>
    </source>
</reference>